<gene>
    <name evidence="7" type="ORF">EGW08_016431</name>
</gene>
<feature type="non-terminal residue" evidence="7">
    <location>
        <position position="127"/>
    </location>
</feature>
<name>A0A433T2M5_ELYCH</name>
<evidence type="ECO:0000256" key="4">
    <source>
        <dbReference type="ARBA" id="ARBA00022989"/>
    </source>
</evidence>
<keyword evidence="3 6" id="KW-0812">Transmembrane</keyword>
<organism evidence="7 8">
    <name type="scientific">Elysia chlorotica</name>
    <name type="common">Eastern emerald elysia</name>
    <name type="synonym">Sea slug</name>
    <dbReference type="NCBI Taxonomy" id="188477"/>
    <lineage>
        <taxon>Eukaryota</taxon>
        <taxon>Metazoa</taxon>
        <taxon>Spiralia</taxon>
        <taxon>Lophotrochozoa</taxon>
        <taxon>Mollusca</taxon>
        <taxon>Gastropoda</taxon>
        <taxon>Heterobranchia</taxon>
        <taxon>Euthyneura</taxon>
        <taxon>Panpulmonata</taxon>
        <taxon>Sacoglossa</taxon>
        <taxon>Placobranchoidea</taxon>
        <taxon>Plakobranchidae</taxon>
        <taxon>Elysia</taxon>
    </lineage>
</organism>
<feature type="transmembrane region" description="Helical" evidence="6">
    <location>
        <begin position="98"/>
        <end position="121"/>
    </location>
</feature>
<proteinExistence type="inferred from homology"/>
<keyword evidence="4 6" id="KW-1133">Transmembrane helix</keyword>
<evidence type="ECO:0000313" key="7">
    <source>
        <dbReference type="EMBL" id="RUS75804.1"/>
    </source>
</evidence>
<dbReference type="PANTHER" id="PTHR15876:SF8">
    <property type="entry name" value="TRANSMEMBRANE PROTEIN ADIPOCYTE-ASSOCIATED 1"/>
    <property type="match status" value="1"/>
</dbReference>
<evidence type="ECO:0000256" key="3">
    <source>
        <dbReference type="ARBA" id="ARBA00022692"/>
    </source>
</evidence>
<keyword evidence="5 6" id="KW-0472">Membrane</keyword>
<sequence>MVHNSIRMALYRNVSNDTNMGLDDGSVFFMSMREVVTPAPVPFTELVVPVCREILYKGIGDSAVRWWDLAILLPNCVFLLFLAYGLRMAVRKLQASSSPIFTAFYGLIVAVCIISVLRCVVSMTVNA</sequence>
<evidence type="ECO:0000256" key="1">
    <source>
        <dbReference type="ARBA" id="ARBA00004141"/>
    </source>
</evidence>
<comment type="similarity">
    <text evidence="2">Belongs to the UPF0359 family.</text>
</comment>
<evidence type="ECO:0000256" key="5">
    <source>
        <dbReference type="ARBA" id="ARBA00023136"/>
    </source>
</evidence>
<dbReference type="PANTHER" id="PTHR15876">
    <property type="entry name" value="TRANSMEMBRANE PROTEIN ADIPOCYTE-ASSOCIATED 1"/>
    <property type="match status" value="1"/>
</dbReference>
<accession>A0A433T2M5</accession>
<dbReference type="GO" id="GO:0005886">
    <property type="term" value="C:plasma membrane"/>
    <property type="evidence" value="ECO:0007669"/>
    <property type="project" value="TreeGrafter"/>
</dbReference>
<dbReference type="GO" id="GO:0004930">
    <property type="term" value="F:G protein-coupled receptor activity"/>
    <property type="evidence" value="ECO:0007669"/>
    <property type="project" value="TreeGrafter"/>
</dbReference>
<dbReference type="InterPro" id="IPR018781">
    <property type="entry name" value="TPRA1/CAND2/CAND8"/>
</dbReference>
<dbReference type="STRING" id="188477.A0A433T2M5"/>
<comment type="caution">
    <text evidence="7">The sequence shown here is derived from an EMBL/GenBank/DDBJ whole genome shotgun (WGS) entry which is preliminary data.</text>
</comment>
<evidence type="ECO:0000313" key="8">
    <source>
        <dbReference type="Proteomes" id="UP000271974"/>
    </source>
</evidence>
<reference evidence="7 8" key="1">
    <citation type="submission" date="2019-01" db="EMBL/GenBank/DDBJ databases">
        <title>A draft genome assembly of the solar-powered sea slug Elysia chlorotica.</title>
        <authorList>
            <person name="Cai H."/>
            <person name="Li Q."/>
            <person name="Fang X."/>
            <person name="Li J."/>
            <person name="Curtis N.E."/>
            <person name="Altenburger A."/>
            <person name="Shibata T."/>
            <person name="Feng M."/>
            <person name="Maeda T."/>
            <person name="Schwartz J.A."/>
            <person name="Shigenobu S."/>
            <person name="Lundholm N."/>
            <person name="Nishiyama T."/>
            <person name="Yang H."/>
            <person name="Hasebe M."/>
            <person name="Li S."/>
            <person name="Pierce S.K."/>
            <person name="Wang J."/>
        </authorList>
    </citation>
    <scope>NUCLEOTIDE SEQUENCE [LARGE SCALE GENOMIC DNA]</scope>
    <source>
        <strain evidence="7">EC2010</strain>
        <tissue evidence="7">Whole organism of an adult</tissue>
    </source>
</reference>
<feature type="transmembrane region" description="Helical" evidence="6">
    <location>
        <begin position="66"/>
        <end position="86"/>
    </location>
</feature>
<protein>
    <submittedName>
        <fullName evidence="7">Uncharacterized protein</fullName>
    </submittedName>
</protein>
<dbReference type="OrthoDB" id="10027388at2759"/>
<evidence type="ECO:0000256" key="2">
    <source>
        <dbReference type="ARBA" id="ARBA00010125"/>
    </source>
</evidence>
<dbReference type="Pfam" id="PF10160">
    <property type="entry name" value="Tmemb_40"/>
    <property type="match status" value="1"/>
</dbReference>
<dbReference type="EMBL" id="RQTK01000710">
    <property type="protein sequence ID" value="RUS75804.1"/>
    <property type="molecule type" value="Genomic_DNA"/>
</dbReference>
<keyword evidence="8" id="KW-1185">Reference proteome</keyword>
<dbReference type="AlphaFoldDB" id="A0A433T2M5"/>
<evidence type="ECO:0000256" key="6">
    <source>
        <dbReference type="SAM" id="Phobius"/>
    </source>
</evidence>
<dbReference type="Proteomes" id="UP000271974">
    <property type="component" value="Unassembled WGS sequence"/>
</dbReference>
<comment type="subcellular location">
    <subcellularLocation>
        <location evidence="1">Membrane</location>
        <topology evidence="1">Multi-pass membrane protein</topology>
    </subcellularLocation>
</comment>